<reference evidence="12" key="1">
    <citation type="submission" date="2015-12" db="EMBL/GenBank/DDBJ databases">
        <authorList>
            <person name="Bansal K."/>
            <person name="Midha S."/>
            <person name="Patil P.B."/>
        </authorList>
    </citation>
    <scope>NUCLEOTIDE SEQUENCE</scope>
    <source>
        <strain evidence="12">LMG867</strain>
    </source>
</reference>
<evidence type="ECO:0000256" key="5">
    <source>
        <dbReference type="ARBA" id="ARBA00022692"/>
    </source>
</evidence>
<organism evidence="12 13">
    <name type="scientific">Xanthomonas citri pv. sesbaniae</name>
    <dbReference type="NCBI Taxonomy" id="473425"/>
    <lineage>
        <taxon>Bacteria</taxon>
        <taxon>Pseudomonadati</taxon>
        <taxon>Pseudomonadota</taxon>
        <taxon>Gammaproteobacteria</taxon>
        <taxon>Lysobacterales</taxon>
        <taxon>Lysobacteraceae</taxon>
        <taxon>Xanthomonas</taxon>
    </lineage>
</organism>
<comment type="function">
    <text evidence="9">Required for formation of the rod structure in the basal body of the flagellar apparatus. Together with FliI and FliH, may constitute the export apparatus of flagellin.</text>
</comment>
<dbReference type="InterPro" id="IPR006307">
    <property type="entry name" value="BsaZ-like"/>
</dbReference>
<feature type="transmembrane region" description="Helical" evidence="11">
    <location>
        <begin position="144"/>
        <end position="167"/>
    </location>
</feature>
<dbReference type="SUPFAM" id="SSF160544">
    <property type="entry name" value="EscU C-terminal domain-like"/>
    <property type="match status" value="1"/>
</dbReference>
<dbReference type="GO" id="GO:0005886">
    <property type="term" value="C:plasma membrane"/>
    <property type="evidence" value="ECO:0007669"/>
    <property type="project" value="UniProtKB-SubCell"/>
</dbReference>
<evidence type="ECO:0000256" key="4">
    <source>
        <dbReference type="ARBA" id="ARBA00022475"/>
    </source>
</evidence>
<dbReference type="Pfam" id="PF01312">
    <property type="entry name" value="Bac_export_2"/>
    <property type="match status" value="1"/>
</dbReference>
<protein>
    <recommendedName>
        <fullName evidence="3">Flagellar biosynthetic protein FlhB</fullName>
    </recommendedName>
</protein>
<proteinExistence type="inferred from homology"/>
<comment type="caution">
    <text evidence="12">The sequence shown here is derived from an EMBL/GenBank/DDBJ whole genome shotgun (WGS) entry which is preliminary data.</text>
</comment>
<feature type="transmembrane region" description="Helical" evidence="11">
    <location>
        <begin position="187"/>
        <end position="206"/>
    </location>
</feature>
<evidence type="ECO:0000256" key="10">
    <source>
        <dbReference type="SAM" id="MobiDB-lite"/>
    </source>
</evidence>
<dbReference type="RefSeq" id="WP_089113256.1">
    <property type="nucleotide sequence ID" value="NZ_LOKL01000123.1"/>
</dbReference>
<dbReference type="Proteomes" id="UP000825388">
    <property type="component" value="Unassembled WGS sequence"/>
</dbReference>
<dbReference type="EMBL" id="LOKL01000123">
    <property type="protein sequence ID" value="MBZ3925351.1"/>
    <property type="molecule type" value="Genomic_DNA"/>
</dbReference>
<evidence type="ECO:0000256" key="11">
    <source>
        <dbReference type="SAM" id="Phobius"/>
    </source>
</evidence>
<keyword evidence="7 11" id="KW-0472">Membrane</keyword>
<evidence type="ECO:0000256" key="8">
    <source>
        <dbReference type="ARBA" id="ARBA00023225"/>
    </source>
</evidence>
<evidence type="ECO:0000256" key="9">
    <source>
        <dbReference type="ARBA" id="ARBA00025078"/>
    </source>
</evidence>
<accession>A0AAW4RT10</accession>
<dbReference type="NCBIfam" id="TIGR01404">
    <property type="entry name" value="FlhB_rel_III"/>
    <property type="match status" value="1"/>
</dbReference>
<comment type="subcellular location">
    <subcellularLocation>
        <location evidence="1">Cell membrane</location>
        <topology evidence="1">Multi-pass membrane protein</topology>
    </subcellularLocation>
</comment>
<gene>
    <name evidence="12" type="ORF">Xseb_15435</name>
</gene>
<evidence type="ECO:0000256" key="7">
    <source>
        <dbReference type="ARBA" id="ARBA00023136"/>
    </source>
</evidence>
<dbReference type="PANTHER" id="PTHR30531:SF12">
    <property type="entry name" value="FLAGELLAR BIOSYNTHETIC PROTEIN FLHB"/>
    <property type="match status" value="1"/>
</dbReference>
<evidence type="ECO:0000256" key="3">
    <source>
        <dbReference type="ARBA" id="ARBA00021622"/>
    </source>
</evidence>
<keyword evidence="4" id="KW-1003">Cell membrane</keyword>
<feature type="region of interest" description="Disordered" evidence="10">
    <location>
        <begin position="1"/>
        <end position="22"/>
    </location>
</feature>
<evidence type="ECO:0000256" key="2">
    <source>
        <dbReference type="ARBA" id="ARBA00010690"/>
    </source>
</evidence>
<keyword evidence="8" id="KW-0813">Transport</keyword>
<comment type="similarity">
    <text evidence="2">Belongs to the type III secretion exporter family.</text>
</comment>
<feature type="transmembrane region" description="Helical" evidence="11">
    <location>
        <begin position="85"/>
        <end position="105"/>
    </location>
</feature>
<dbReference type="PANTHER" id="PTHR30531">
    <property type="entry name" value="FLAGELLAR BIOSYNTHETIC PROTEIN FLHB"/>
    <property type="match status" value="1"/>
</dbReference>
<dbReference type="InterPro" id="IPR006135">
    <property type="entry name" value="T3SS_substrate_exporter"/>
</dbReference>
<keyword evidence="8" id="KW-1006">Bacterial flagellum protein export</keyword>
<dbReference type="Gene3D" id="3.40.1690.10">
    <property type="entry name" value="secretion proteins EscU"/>
    <property type="match status" value="1"/>
</dbReference>
<keyword evidence="6 11" id="KW-1133">Transmembrane helix</keyword>
<dbReference type="PRINTS" id="PR00950">
    <property type="entry name" value="TYPE3IMSPROT"/>
</dbReference>
<keyword evidence="5 11" id="KW-0812">Transmembrane</keyword>
<evidence type="ECO:0000256" key="1">
    <source>
        <dbReference type="ARBA" id="ARBA00004651"/>
    </source>
</evidence>
<evidence type="ECO:0000256" key="6">
    <source>
        <dbReference type="ARBA" id="ARBA00022989"/>
    </source>
</evidence>
<dbReference type="AlphaFoldDB" id="A0AAW4RT10"/>
<evidence type="ECO:0000313" key="12">
    <source>
        <dbReference type="EMBL" id="MBZ3925351.1"/>
    </source>
</evidence>
<name>A0AAW4RT10_XANCI</name>
<sequence length="359" mass="39057">MSEEKTEKPTEKKLRDAHRDGEVPVSPDVTAAAVLFGALLVMKSAGDYFSDHMRALMTISFDFSKNTRDAAAINRALGHIGIQGLLLMLPFLVGCLVAGVAGGAFQTGLNASFKPVAPKFDSLNPATGVKKLFSLRSLINLLKLIIKAILIGVVLWAGIRILMPMIIGLAYQTPPDIAQIAWRTLGMLFALGVLLFVLVGAADWSVQHWLFIRDKRMSKDEQKREAKESEGDPEIKGKRKEFAKEMVFGDPRERVAKAKAKVMVVNPTHYAVALAYEPDDFGLPQVVAKGVDDGALELRAFAHNQGIPIVANPPLARALYQVELGDAVPEPLFETVAVVLRWVDELGRDHGDGDGALPC</sequence>
<dbReference type="InterPro" id="IPR029025">
    <property type="entry name" value="T3SS_substrate_exporter_C"/>
</dbReference>
<keyword evidence="8" id="KW-0653">Protein transport</keyword>
<evidence type="ECO:0000313" key="13">
    <source>
        <dbReference type="Proteomes" id="UP000825388"/>
    </source>
</evidence>
<dbReference type="GO" id="GO:0009306">
    <property type="term" value="P:protein secretion"/>
    <property type="evidence" value="ECO:0007669"/>
    <property type="project" value="InterPro"/>
</dbReference>